<evidence type="ECO:0000259" key="4">
    <source>
        <dbReference type="PROSITE" id="PS50043"/>
    </source>
</evidence>
<dbReference type="Proteomes" id="UP000235746">
    <property type="component" value="Unassembled WGS sequence"/>
</dbReference>
<keyword evidence="2" id="KW-0238">DNA-binding</keyword>
<dbReference type="PROSITE" id="PS50043">
    <property type="entry name" value="HTH_LUXR_2"/>
    <property type="match status" value="1"/>
</dbReference>
<evidence type="ECO:0000313" key="7">
    <source>
        <dbReference type="EMBL" id="TKG12588.1"/>
    </source>
</evidence>
<protein>
    <submittedName>
        <fullName evidence="5">Helix-turn-helix transcriptional regulator</fullName>
    </submittedName>
    <submittedName>
        <fullName evidence="7">Response regulator transcription factor</fullName>
    </submittedName>
</protein>
<organism evidence="5 9">
    <name type="scientific">Vibrio lentus</name>
    <dbReference type="NCBI Taxonomy" id="136468"/>
    <lineage>
        <taxon>Bacteria</taxon>
        <taxon>Pseudomonadati</taxon>
        <taxon>Pseudomonadota</taxon>
        <taxon>Gammaproteobacteria</taxon>
        <taxon>Vibrionales</taxon>
        <taxon>Vibrionaceae</taxon>
        <taxon>Vibrio</taxon>
    </lineage>
</organism>
<dbReference type="EMBL" id="MCZJ01000047">
    <property type="protein sequence ID" value="PMM53727.1"/>
    <property type="molecule type" value="Genomic_DNA"/>
</dbReference>
<proteinExistence type="predicted"/>
<reference evidence="8 9" key="1">
    <citation type="submission" date="2016-07" db="EMBL/GenBank/DDBJ databases">
        <title>Nontailed viruses are major unrecognized killers of bacteria in the ocean.</title>
        <authorList>
            <person name="Kauffman K."/>
            <person name="Hussain F."/>
            <person name="Yang J."/>
            <person name="Arevalo P."/>
            <person name="Brown J."/>
            <person name="Cutler M."/>
            <person name="Kelly L."/>
            <person name="Polz M.F."/>
        </authorList>
    </citation>
    <scope>NUCLEOTIDE SEQUENCE [LARGE SCALE GENOMIC DNA]</scope>
    <source>
        <strain evidence="8">10N.261.48.A1</strain>
        <strain evidence="9">10N.261.51.B8</strain>
    </source>
</reference>
<dbReference type="InterPro" id="IPR000792">
    <property type="entry name" value="Tscrpt_reg_LuxR_C"/>
</dbReference>
<dbReference type="EMBL" id="SYVO01000006">
    <property type="protein sequence ID" value="TKG12588.1"/>
    <property type="molecule type" value="Genomic_DNA"/>
</dbReference>
<reference evidence="7 10" key="5">
    <citation type="submission" date="2019-04" db="EMBL/GenBank/DDBJ databases">
        <title>A reverse ecology approach based on a biological definition of microbial populations.</title>
        <authorList>
            <person name="Arevalo P."/>
            <person name="Vaninsberghe D."/>
            <person name="Elsherbini J."/>
            <person name="Gore J."/>
            <person name="Polz M."/>
        </authorList>
    </citation>
    <scope>NUCLEOTIDE SEQUENCE [LARGE SCALE GENOMIC DNA]</scope>
    <source>
        <strain evidence="7 10">10N.222.48.A1</strain>
    </source>
</reference>
<evidence type="ECO:0000313" key="9">
    <source>
        <dbReference type="Proteomes" id="UP000235746"/>
    </source>
</evidence>
<dbReference type="Pfam" id="PF00196">
    <property type="entry name" value="GerE"/>
    <property type="match status" value="1"/>
</dbReference>
<dbReference type="AlphaFoldDB" id="A0A1R3EE45"/>
<evidence type="ECO:0000313" key="5">
    <source>
        <dbReference type="EMBL" id="PML59842.1"/>
    </source>
</evidence>
<evidence type="ECO:0000313" key="10">
    <source>
        <dbReference type="Proteomes" id="UP000305840"/>
    </source>
</evidence>
<evidence type="ECO:0000313" key="8">
    <source>
        <dbReference type="Proteomes" id="UP000235554"/>
    </source>
</evidence>
<dbReference type="Gene3D" id="1.10.10.10">
    <property type="entry name" value="Winged helix-like DNA-binding domain superfamily/Winged helix DNA-binding domain"/>
    <property type="match status" value="1"/>
</dbReference>
<feature type="domain" description="HTH luxR-type" evidence="4">
    <location>
        <begin position="148"/>
        <end position="213"/>
    </location>
</feature>
<dbReference type="Gene3D" id="3.40.50.2300">
    <property type="match status" value="1"/>
</dbReference>
<reference evidence="5" key="4">
    <citation type="journal article" date="2018" name="Nature">
        <title>A major lineage of non-tailed dsDNA viruses as unrecognized killers of marine bacteria.</title>
        <authorList>
            <person name="Kauffman K.M."/>
            <person name="Hussain F.A."/>
            <person name="Yang J."/>
            <person name="Arevalo P."/>
            <person name="Brown J.M."/>
            <person name="Chang W.K."/>
            <person name="VanInsberghe D."/>
            <person name="Elsherbini J."/>
            <person name="Sharma R.S."/>
            <person name="Cutler M.B."/>
            <person name="Kelly L."/>
            <person name="Polz M.F."/>
        </authorList>
    </citation>
    <scope>NUCLEOTIDE SEQUENCE</scope>
    <source>
        <strain evidence="6">10N.261.48.A1</strain>
        <strain evidence="5">10N.261.51.B8</strain>
    </source>
</reference>
<dbReference type="PROSITE" id="PS00622">
    <property type="entry name" value="HTH_LUXR_1"/>
    <property type="match status" value="1"/>
</dbReference>
<dbReference type="GO" id="GO:0006355">
    <property type="term" value="P:regulation of DNA-templated transcription"/>
    <property type="evidence" value="ECO:0007669"/>
    <property type="project" value="InterPro"/>
</dbReference>
<dbReference type="Proteomes" id="UP000305840">
    <property type="component" value="Unassembled WGS sequence"/>
</dbReference>
<dbReference type="CDD" id="cd06170">
    <property type="entry name" value="LuxR_C_like"/>
    <property type="match status" value="1"/>
</dbReference>
<keyword evidence="3" id="KW-0804">Transcription</keyword>
<gene>
    <name evidence="6" type="ORF">BCT50_14960</name>
    <name evidence="5" type="ORF">BCT74_00120</name>
    <name evidence="7" type="ORF">FCV91_02990</name>
</gene>
<dbReference type="RefSeq" id="WP_065111565.1">
    <property type="nucleotide sequence ID" value="NZ_AP025500.1"/>
</dbReference>
<dbReference type="PRINTS" id="PR00038">
    <property type="entry name" value="HTHLUXR"/>
</dbReference>
<reference evidence="6" key="3">
    <citation type="submission" date="2016-07" db="EMBL/GenBank/DDBJ databases">
        <authorList>
            <person name="Kauffman K."/>
            <person name="Arevalo P."/>
            <person name="Polz M.F."/>
        </authorList>
    </citation>
    <scope>NUCLEOTIDE SEQUENCE</scope>
    <source>
        <strain evidence="6">10N.261.48.A1</strain>
    </source>
</reference>
<evidence type="ECO:0000256" key="3">
    <source>
        <dbReference type="ARBA" id="ARBA00023163"/>
    </source>
</evidence>
<sequence>MQNNRPAPYTCLITRSNTLSRVIRDLLKLSFPLNQLQVIESYSELDLEYKGIVLLDRSTIPMPDKCGVSIINRKDKWIAINIKCSSCYDYLKFGFFGQIEVNHFEFIPKAIKSVQEGELWFPRHIMESFIIDLCINSTYKKSYSITEKVTSKFFLTKKEQRVFELMIQGFSNIQIANDTNVSINTVKTHAYNVMSKLNVHSRHELFAKAHELTF</sequence>
<reference evidence="5" key="2">
    <citation type="submission" date="2016-07" db="EMBL/GenBank/DDBJ databases">
        <authorList>
            <person name="Wan K."/>
            <person name="Booth B."/>
            <person name="Spirohn K."/>
            <person name="Hao T."/>
            <person name="Hu Y."/>
            <person name="Calderwood M."/>
            <person name="Hill D."/>
            <person name="Mohr S."/>
            <person name="Vidal M."/>
            <person name="Celniker S."/>
            <person name="Perrimon N."/>
        </authorList>
    </citation>
    <scope>NUCLEOTIDE SEQUENCE</scope>
    <source>
        <strain evidence="5">10N.261.51.B8</strain>
    </source>
</reference>
<evidence type="ECO:0000256" key="1">
    <source>
        <dbReference type="ARBA" id="ARBA00023015"/>
    </source>
</evidence>
<dbReference type="InterPro" id="IPR016032">
    <property type="entry name" value="Sig_transdc_resp-reg_C-effctor"/>
</dbReference>
<dbReference type="InterPro" id="IPR036388">
    <property type="entry name" value="WH-like_DNA-bd_sf"/>
</dbReference>
<dbReference type="PANTHER" id="PTHR44688">
    <property type="entry name" value="DNA-BINDING TRANSCRIPTIONAL ACTIVATOR DEVR_DOSR"/>
    <property type="match status" value="1"/>
</dbReference>
<keyword evidence="1" id="KW-0805">Transcription regulation</keyword>
<name>A0A1R3EE45_9VIBR</name>
<dbReference type="PANTHER" id="PTHR44688:SF16">
    <property type="entry name" value="DNA-BINDING TRANSCRIPTIONAL ACTIVATOR DEVR_DOSR"/>
    <property type="match status" value="1"/>
</dbReference>
<dbReference type="SMART" id="SM00421">
    <property type="entry name" value="HTH_LUXR"/>
    <property type="match status" value="1"/>
</dbReference>
<comment type="caution">
    <text evidence="5">The sequence shown here is derived from an EMBL/GenBank/DDBJ whole genome shotgun (WGS) entry which is preliminary data.</text>
</comment>
<evidence type="ECO:0000313" key="6">
    <source>
        <dbReference type="EMBL" id="PMM53727.1"/>
    </source>
</evidence>
<dbReference type="SUPFAM" id="SSF46894">
    <property type="entry name" value="C-terminal effector domain of the bipartite response regulators"/>
    <property type="match status" value="1"/>
</dbReference>
<evidence type="ECO:0000256" key="2">
    <source>
        <dbReference type="ARBA" id="ARBA00023125"/>
    </source>
</evidence>
<accession>A0A1R3EE45</accession>
<dbReference type="Proteomes" id="UP000235554">
    <property type="component" value="Unassembled WGS sequence"/>
</dbReference>
<dbReference type="GO" id="GO:0003677">
    <property type="term" value="F:DNA binding"/>
    <property type="evidence" value="ECO:0007669"/>
    <property type="project" value="UniProtKB-KW"/>
</dbReference>
<dbReference type="EMBL" id="MCYL01000001">
    <property type="protein sequence ID" value="PML59842.1"/>
    <property type="molecule type" value="Genomic_DNA"/>
</dbReference>